<dbReference type="PANTHER" id="PTHR35908:SF1">
    <property type="entry name" value="CONSERVED PROTEIN"/>
    <property type="match status" value="1"/>
</dbReference>
<dbReference type="AlphaFoldDB" id="A0A545AFK6"/>
<sequence length="146" mass="16468">MTFWQLTINAKEPARLAQFWAAALGYTAVPPGAPDTSWNRHYRARLGDSPAFADRIFDPEGLRPPIWFQPSPEERTGPNRLHLDLYPTGRDTTLTYERMVEIVDARVAELVELGATVERSEGSDDPDDAFYWVVLNDPEGNVFCVS</sequence>
<proteinExistence type="predicted"/>
<accession>A0A545AFK6</accession>
<dbReference type="SUPFAM" id="SSF54593">
    <property type="entry name" value="Glyoxalase/Bleomycin resistance protein/Dihydroxybiphenyl dioxygenase"/>
    <property type="match status" value="1"/>
</dbReference>
<dbReference type="OrthoDB" id="3212826at2"/>
<reference evidence="2 3" key="1">
    <citation type="submission" date="2019-07" db="EMBL/GenBank/DDBJ databases">
        <title>Cryptosporangium phraense sp. nov., isolated from plant litter.</title>
        <authorList>
            <person name="Suriyachadkun C."/>
        </authorList>
    </citation>
    <scope>NUCLEOTIDE SEQUENCE [LARGE SCALE GENOMIC DNA]</scope>
    <source>
        <strain evidence="2 3">A-T 5661</strain>
    </source>
</reference>
<dbReference type="CDD" id="cd06587">
    <property type="entry name" value="VOC"/>
    <property type="match status" value="1"/>
</dbReference>
<dbReference type="EMBL" id="VIRS01000047">
    <property type="protein sequence ID" value="TQS40114.1"/>
    <property type="molecule type" value="Genomic_DNA"/>
</dbReference>
<organism evidence="2 3">
    <name type="scientific">Cryptosporangium phraense</name>
    <dbReference type="NCBI Taxonomy" id="2593070"/>
    <lineage>
        <taxon>Bacteria</taxon>
        <taxon>Bacillati</taxon>
        <taxon>Actinomycetota</taxon>
        <taxon>Actinomycetes</taxon>
        <taxon>Cryptosporangiales</taxon>
        <taxon>Cryptosporangiaceae</taxon>
        <taxon>Cryptosporangium</taxon>
    </lineage>
</organism>
<gene>
    <name evidence="2" type="ORF">FL583_36455</name>
</gene>
<feature type="domain" description="Glyoxalase-like" evidence="1">
    <location>
        <begin position="5"/>
        <end position="145"/>
    </location>
</feature>
<comment type="caution">
    <text evidence="2">The sequence shown here is derived from an EMBL/GenBank/DDBJ whole genome shotgun (WGS) entry which is preliminary data.</text>
</comment>
<name>A0A545AFK6_9ACTN</name>
<dbReference type="PANTHER" id="PTHR35908">
    <property type="entry name" value="HYPOTHETICAL FUSION PROTEIN"/>
    <property type="match status" value="1"/>
</dbReference>
<evidence type="ECO:0000259" key="1">
    <source>
        <dbReference type="Pfam" id="PF18029"/>
    </source>
</evidence>
<dbReference type="InParanoid" id="A0A545AFK6"/>
<protein>
    <submittedName>
        <fullName evidence="2">VOC family protein</fullName>
    </submittedName>
</protein>
<evidence type="ECO:0000313" key="3">
    <source>
        <dbReference type="Proteomes" id="UP000317982"/>
    </source>
</evidence>
<evidence type="ECO:0000313" key="2">
    <source>
        <dbReference type="EMBL" id="TQS40114.1"/>
    </source>
</evidence>
<dbReference type="InterPro" id="IPR029068">
    <property type="entry name" value="Glyas_Bleomycin-R_OHBP_Dase"/>
</dbReference>
<dbReference type="Proteomes" id="UP000317982">
    <property type="component" value="Unassembled WGS sequence"/>
</dbReference>
<keyword evidence="3" id="KW-1185">Reference proteome</keyword>
<dbReference type="InterPro" id="IPR041581">
    <property type="entry name" value="Glyoxalase_6"/>
</dbReference>
<dbReference type="RefSeq" id="WP_142709470.1">
    <property type="nucleotide sequence ID" value="NZ_VIRS01000047.1"/>
</dbReference>
<dbReference type="Gene3D" id="3.10.180.10">
    <property type="entry name" value="2,3-Dihydroxybiphenyl 1,2-Dioxygenase, domain 1"/>
    <property type="match status" value="1"/>
</dbReference>
<dbReference type="Pfam" id="PF18029">
    <property type="entry name" value="Glyoxalase_6"/>
    <property type="match status" value="1"/>
</dbReference>